<dbReference type="Gene3D" id="1.10.150.130">
    <property type="match status" value="1"/>
</dbReference>
<comment type="subcellular location">
    <subcellularLocation>
        <location evidence="1 11">Cytoplasm</location>
    </subcellularLocation>
</comment>
<keyword evidence="4 11" id="KW-0963">Cytoplasm</keyword>
<dbReference type="Pfam" id="PF00589">
    <property type="entry name" value="Phage_integrase"/>
    <property type="match status" value="1"/>
</dbReference>
<dbReference type="GO" id="GO:0003677">
    <property type="term" value="F:DNA binding"/>
    <property type="evidence" value="ECO:0007669"/>
    <property type="project" value="UniProtKB-UniRule"/>
</dbReference>
<dbReference type="GO" id="GO:0009037">
    <property type="term" value="F:tyrosine-based site-specific recombinase activity"/>
    <property type="evidence" value="ECO:0007669"/>
    <property type="project" value="UniProtKB-UniRule"/>
</dbReference>
<gene>
    <name evidence="11" type="primary">xerC</name>
    <name evidence="14" type="ORF">BA177_00835</name>
</gene>
<dbReference type="GO" id="GO:0007059">
    <property type="term" value="P:chromosome segregation"/>
    <property type="evidence" value="ECO:0007669"/>
    <property type="project" value="UniProtKB-UniRule"/>
</dbReference>
<dbReference type="InterPro" id="IPR011931">
    <property type="entry name" value="Recomb_XerC"/>
</dbReference>
<dbReference type="NCBIfam" id="TIGR02224">
    <property type="entry name" value="recomb_XerC"/>
    <property type="match status" value="1"/>
</dbReference>
<comment type="subunit">
    <text evidence="11">Forms a cyclic heterotetrameric complex composed of two molecules of XerC and two molecules of XerD.</text>
</comment>
<dbReference type="InterPro" id="IPR011010">
    <property type="entry name" value="DNA_brk_join_enz"/>
</dbReference>
<dbReference type="PANTHER" id="PTHR30349">
    <property type="entry name" value="PHAGE INTEGRASE-RELATED"/>
    <property type="match status" value="1"/>
</dbReference>
<feature type="active site" evidence="11">
    <location>
        <position position="173"/>
    </location>
</feature>
<dbReference type="RefSeq" id="WP_068611891.1">
    <property type="nucleotide sequence ID" value="NZ_CP016268.1"/>
</dbReference>
<dbReference type="InterPro" id="IPR050090">
    <property type="entry name" value="Tyrosine_recombinase_XerCD"/>
</dbReference>
<organism evidence="14 15">
    <name type="scientific">Woeseia oceani</name>
    <dbReference type="NCBI Taxonomy" id="1548547"/>
    <lineage>
        <taxon>Bacteria</taxon>
        <taxon>Pseudomonadati</taxon>
        <taxon>Pseudomonadota</taxon>
        <taxon>Gammaproteobacteria</taxon>
        <taxon>Woeseiales</taxon>
        <taxon>Woeseiaceae</taxon>
        <taxon>Woeseia</taxon>
    </lineage>
</organism>
<dbReference type="InterPro" id="IPR002104">
    <property type="entry name" value="Integrase_catalytic"/>
</dbReference>
<dbReference type="PROSITE" id="PS51898">
    <property type="entry name" value="TYR_RECOMBINASE"/>
    <property type="match status" value="1"/>
</dbReference>
<proteinExistence type="inferred from homology"/>
<dbReference type="InterPro" id="IPR044068">
    <property type="entry name" value="CB"/>
</dbReference>
<comment type="similarity">
    <text evidence="2 11">Belongs to the 'phage' integrase family. XerC subfamily.</text>
</comment>
<evidence type="ECO:0000259" key="13">
    <source>
        <dbReference type="PROSITE" id="PS51900"/>
    </source>
</evidence>
<dbReference type="Gene3D" id="1.10.443.10">
    <property type="entry name" value="Intergrase catalytic core"/>
    <property type="match status" value="1"/>
</dbReference>
<dbReference type="InterPro" id="IPR013762">
    <property type="entry name" value="Integrase-like_cat_sf"/>
</dbReference>
<evidence type="ECO:0000256" key="7">
    <source>
        <dbReference type="ARBA" id="ARBA00022908"/>
    </source>
</evidence>
<dbReference type="NCBIfam" id="NF001399">
    <property type="entry name" value="PRK00283.1"/>
    <property type="match status" value="1"/>
</dbReference>
<dbReference type="Pfam" id="PF02899">
    <property type="entry name" value="Phage_int_SAM_1"/>
    <property type="match status" value="1"/>
</dbReference>
<evidence type="ECO:0000256" key="4">
    <source>
        <dbReference type="ARBA" id="ARBA00022490"/>
    </source>
</evidence>
<evidence type="ECO:0000256" key="11">
    <source>
        <dbReference type="HAMAP-Rule" id="MF_01808"/>
    </source>
</evidence>
<keyword evidence="10 11" id="KW-0131">Cell cycle</keyword>
<evidence type="ECO:0000256" key="1">
    <source>
        <dbReference type="ARBA" id="ARBA00004496"/>
    </source>
</evidence>
<keyword evidence="7 11" id="KW-0229">DNA integration</keyword>
<dbReference type="NCBIfam" id="NF040815">
    <property type="entry name" value="recomb_XerA_Arch"/>
    <property type="match status" value="1"/>
</dbReference>
<dbReference type="OrthoDB" id="9801717at2"/>
<evidence type="ECO:0000256" key="6">
    <source>
        <dbReference type="ARBA" id="ARBA00022829"/>
    </source>
</evidence>
<dbReference type="PROSITE" id="PS51900">
    <property type="entry name" value="CB"/>
    <property type="match status" value="1"/>
</dbReference>
<keyword evidence="6 11" id="KW-0159">Chromosome partition</keyword>
<dbReference type="PANTHER" id="PTHR30349:SF81">
    <property type="entry name" value="TYROSINE RECOMBINASE XERC"/>
    <property type="match status" value="1"/>
</dbReference>
<evidence type="ECO:0000313" key="15">
    <source>
        <dbReference type="Proteomes" id="UP000092695"/>
    </source>
</evidence>
<dbReference type="InterPro" id="IPR023009">
    <property type="entry name" value="Tyrosine_recombinase_XerC/XerD"/>
</dbReference>
<dbReference type="InterPro" id="IPR010998">
    <property type="entry name" value="Integrase_recombinase_N"/>
</dbReference>
<dbReference type="EMBL" id="CP016268">
    <property type="protein sequence ID" value="ANO49958.1"/>
    <property type="molecule type" value="Genomic_DNA"/>
</dbReference>
<evidence type="ECO:0000256" key="8">
    <source>
        <dbReference type="ARBA" id="ARBA00023125"/>
    </source>
</evidence>
<keyword evidence="15" id="KW-1185">Reference proteome</keyword>
<dbReference type="Proteomes" id="UP000092695">
    <property type="component" value="Chromosome"/>
</dbReference>
<evidence type="ECO:0000313" key="14">
    <source>
        <dbReference type="EMBL" id="ANO49958.1"/>
    </source>
</evidence>
<evidence type="ECO:0000256" key="9">
    <source>
        <dbReference type="ARBA" id="ARBA00023172"/>
    </source>
</evidence>
<sequence length="302" mass="34763">MRDDQRRHIDEFIRHLAMERRLSPLTCKNYRRDLEALADWCGEQDIARWDQLDDEHIRNFSASCYRKGLAARSIQRRLSAIRSYFRYLLREKRVTRNPVTGVSAPKAKKRLPGNLDADRMSRLLEIDGDGPLVARDRAILELFYSSGLRLAELVSLDLHDVDLADGTVRVTGKGSKERIVPVGRKAGTAIKAWRHERQALAASTQNALFVSQHGRRLSHRAVQQRVAHWARKQGIDARVYPHLLRHSFATHLLESSHDLRGVQELLGHANISTTQVYTHLDFQHLAQIYDQTHPRARIKSKK</sequence>
<dbReference type="HAMAP" id="MF_01808">
    <property type="entry name" value="Recomb_XerC_XerD"/>
    <property type="match status" value="1"/>
</dbReference>
<dbReference type="GO" id="GO:0005737">
    <property type="term" value="C:cytoplasm"/>
    <property type="evidence" value="ECO:0007669"/>
    <property type="project" value="UniProtKB-SubCell"/>
</dbReference>
<dbReference type="SUPFAM" id="SSF56349">
    <property type="entry name" value="DNA breaking-rejoining enzymes"/>
    <property type="match status" value="1"/>
</dbReference>
<keyword evidence="8 11" id="KW-0238">DNA-binding</keyword>
<evidence type="ECO:0000259" key="12">
    <source>
        <dbReference type="PROSITE" id="PS51898"/>
    </source>
</evidence>
<feature type="domain" description="Core-binding (CB)" evidence="13">
    <location>
        <begin position="3"/>
        <end position="89"/>
    </location>
</feature>
<dbReference type="AlphaFoldDB" id="A0A193LBW1"/>
<feature type="domain" description="Tyr recombinase" evidence="12">
    <location>
        <begin position="110"/>
        <end position="290"/>
    </location>
</feature>
<dbReference type="STRING" id="1548547.BA177_00835"/>
<keyword evidence="9 11" id="KW-0233">DNA recombination</keyword>
<accession>A0A193LBW1</accession>
<dbReference type="InterPro" id="IPR004107">
    <property type="entry name" value="Integrase_SAM-like_N"/>
</dbReference>
<keyword evidence="5 11" id="KW-0132">Cell division</keyword>
<feature type="active site" evidence="11">
    <location>
        <position position="242"/>
    </location>
</feature>
<dbReference type="GO" id="GO:0006313">
    <property type="term" value="P:DNA transposition"/>
    <property type="evidence" value="ECO:0007669"/>
    <property type="project" value="UniProtKB-UniRule"/>
</dbReference>
<dbReference type="GO" id="GO:0051301">
    <property type="term" value="P:cell division"/>
    <property type="evidence" value="ECO:0007669"/>
    <property type="project" value="UniProtKB-UniRule"/>
</dbReference>
<dbReference type="CDD" id="cd00798">
    <property type="entry name" value="INT_XerDC_C"/>
    <property type="match status" value="1"/>
</dbReference>
<comment type="function">
    <text evidence="11">Site-specific tyrosine recombinase, which acts by catalyzing the cutting and rejoining of the recombining DNA molecules. The XerC-XerD complex is essential to convert dimers of the bacterial chromosome into monomers to permit their segregation at cell division. It also contributes to the segregational stability of plasmids.</text>
</comment>
<name>A0A193LBW1_9GAMM</name>
<reference evidence="14 15" key="1">
    <citation type="submission" date="2016-06" db="EMBL/GenBank/DDBJ databases">
        <title>Complete genome sequence of a deep-branching marine Gamma Proteobacterium Woeseia oceani type strain XK5.</title>
        <authorList>
            <person name="Mu D."/>
            <person name="Du Z."/>
        </authorList>
    </citation>
    <scope>NUCLEOTIDE SEQUENCE [LARGE SCALE GENOMIC DNA]</scope>
    <source>
        <strain evidence="14 15">XK5</strain>
    </source>
</reference>
<protein>
    <recommendedName>
        <fullName evidence="3 11">Tyrosine recombinase XerC</fullName>
    </recommendedName>
</protein>
<feature type="active site" evidence="11">
    <location>
        <position position="245"/>
    </location>
</feature>
<feature type="active site" description="O-(3'-phospho-DNA)-tyrosine intermediate" evidence="11">
    <location>
        <position position="277"/>
    </location>
</feature>
<evidence type="ECO:0000256" key="10">
    <source>
        <dbReference type="ARBA" id="ARBA00023306"/>
    </source>
</evidence>
<evidence type="ECO:0000256" key="2">
    <source>
        <dbReference type="ARBA" id="ARBA00006657"/>
    </source>
</evidence>
<evidence type="ECO:0000256" key="3">
    <source>
        <dbReference type="ARBA" id="ARBA00015804"/>
    </source>
</evidence>
<dbReference type="KEGG" id="woc:BA177_00835"/>
<evidence type="ECO:0000256" key="5">
    <source>
        <dbReference type="ARBA" id="ARBA00022618"/>
    </source>
</evidence>
<feature type="active site" evidence="11">
    <location>
        <position position="268"/>
    </location>
</feature>
<feature type="active site" evidence="11">
    <location>
        <position position="149"/>
    </location>
</feature>